<dbReference type="Proteomes" id="UP000192769">
    <property type="component" value="Unassembled WGS sequence"/>
</dbReference>
<feature type="domain" description="Glutamine amidotransferase type-2" evidence="2">
    <location>
        <begin position="2"/>
        <end position="235"/>
    </location>
</feature>
<dbReference type="Pfam" id="PF13230">
    <property type="entry name" value="GATase_4"/>
    <property type="match status" value="1"/>
</dbReference>
<proteinExistence type="predicted"/>
<evidence type="ECO:0000313" key="4">
    <source>
        <dbReference type="Proteomes" id="UP000192769"/>
    </source>
</evidence>
<comment type="caution">
    <text evidence="3">The sequence shown here is derived from an EMBL/GenBank/DDBJ whole genome shotgun (WGS) entry which is preliminary data.</text>
</comment>
<accession>A0A1V9DEK0</accession>
<evidence type="ECO:0000313" key="3">
    <source>
        <dbReference type="EMBL" id="OQP32134.1"/>
    </source>
</evidence>
<dbReference type="EMBL" id="MWUE01000023">
    <property type="protein sequence ID" value="OQP32134.1"/>
    <property type="molecule type" value="Genomic_DNA"/>
</dbReference>
<name>A0A1V9DEK0_9GAMM</name>
<dbReference type="PROSITE" id="PS51278">
    <property type="entry name" value="GATASE_TYPE_2"/>
    <property type="match status" value="1"/>
</dbReference>
<evidence type="ECO:0000259" key="2">
    <source>
        <dbReference type="PROSITE" id="PS51278"/>
    </source>
</evidence>
<dbReference type="PANTHER" id="PTHR42824">
    <property type="entry name" value="GLUTAMINE AMIDOTRANSFERASE"/>
    <property type="match status" value="1"/>
</dbReference>
<evidence type="ECO:0000256" key="1">
    <source>
        <dbReference type="ARBA" id="ARBA00022962"/>
    </source>
</evidence>
<dbReference type="AlphaFoldDB" id="A0A1V9DEK0"/>
<dbReference type="InterPro" id="IPR029055">
    <property type="entry name" value="Ntn_hydrolases_N"/>
</dbReference>
<reference evidence="3 4" key="1">
    <citation type="submission" date="2017-02" db="EMBL/GenBank/DDBJ databases">
        <title>Whole genome shotgun sequence of Pantoea agglomerans strain AS1 isolated from a cycad, Zamia floridana in Central Florida, USA.</title>
        <authorList>
            <person name="Lata P."/>
            <person name="Govindarajan S."/>
            <person name="Qi F."/>
            <person name="Li J.-L."/>
            <person name="Maurya S.K."/>
            <person name="Sahoo M.K."/>
        </authorList>
    </citation>
    <scope>NUCLEOTIDE SEQUENCE [LARGE SCALE GENOMIC DNA]</scope>
    <source>
        <strain evidence="3 4">AS1</strain>
    </source>
</reference>
<protein>
    <recommendedName>
        <fullName evidence="2">Glutamine amidotransferase type-2 domain-containing protein</fullName>
    </recommendedName>
</protein>
<organism evidence="3 4">
    <name type="scientific">Pantoea latae</name>
    <dbReference type="NCBI Taxonomy" id="1964541"/>
    <lineage>
        <taxon>Bacteria</taxon>
        <taxon>Pseudomonadati</taxon>
        <taxon>Pseudomonadota</taxon>
        <taxon>Gammaproteobacteria</taxon>
        <taxon>Enterobacterales</taxon>
        <taxon>Erwiniaceae</taxon>
        <taxon>Pantoea</taxon>
    </lineage>
</organism>
<keyword evidence="1" id="KW-0315">Glutamine amidotransferase</keyword>
<dbReference type="PANTHER" id="PTHR42824:SF1">
    <property type="entry name" value="GLUTAMINE AMIDOTRANSFERASE YAFJ-RELATED"/>
    <property type="match status" value="1"/>
</dbReference>
<dbReference type="InterPro" id="IPR026869">
    <property type="entry name" value="EgtC-like"/>
</dbReference>
<sequence>MCRMILAQGDFDAAQVLDAARAMSCGETACHDGPIKEHPNGWGCLWLEDGEIKTLRGSGRFADALPAIDVDRIKGRFLAVHVRHATLSKNQGLEFSHPLLRDSAGTRWYMMHNGFMPTVYARLGMAASRFDSAEYLEYLVDRITPADFTRDYLRDRLAQVEPGGSAGNAIFVTRDRAWAWQWHPQDTPYPHYFTLHALQQDRCTFISSEPVPTLGDAASWRRMANHELREIPLGE</sequence>
<dbReference type="RefSeq" id="WP_081140561.1">
    <property type="nucleotide sequence ID" value="NZ_MWUE01000023.1"/>
</dbReference>
<dbReference type="SUPFAM" id="SSF56235">
    <property type="entry name" value="N-terminal nucleophile aminohydrolases (Ntn hydrolases)"/>
    <property type="match status" value="1"/>
</dbReference>
<keyword evidence="4" id="KW-1185">Reference proteome</keyword>
<gene>
    <name evidence="3" type="ORF">B2J69_15575</name>
</gene>
<dbReference type="InterPro" id="IPR017932">
    <property type="entry name" value="GATase_2_dom"/>
</dbReference>
<dbReference type="Gene3D" id="3.60.20.10">
    <property type="entry name" value="Glutamine Phosphoribosylpyrophosphate, subunit 1, domain 1"/>
    <property type="match status" value="1"/>
</dbReference>
<dbReference type="OrthoDB" id="6540514at2"/>